<sequence length="87" mass="10466">MDGFWYLAIKERINNEEAMACDMWVWERQARYEFKQIAKLMNVQGNDVVALMKLFQLSPFFIYNLKYTIDMKNRNHGILTVTHCRTL</sequence>
<gene>
    <name evidence="1" type="ORF">S06H3_22772</name>
</gene>
<protein>
    <submittedName>
        <fullName evidence="1">Uncharacterized protein</fullName>
    </submittedName>
</protein>
<reference evidence="1" key="1">
    <citation type="journal article" date="2014" name="Front. Microbiol.">
        <title>High frequency of phylogenetically diverse reductive dehalogenase-homologous genes in deep subseafloor sedimentary metagenomes.</title>
        <authorList>
            <person name="Kawai M."/>
            <person name="Futagami T."/>
            <person name="Toyoda A."/>
            <person name="Takaki Y."/>
            <person name="Nishi S."/>
            <person name="Hori S."/>
            <person name="Arai W."/>
            <person name="Tsubouchi T."/>
            <person name="Morono Y."/>
            <person name="Uchiyama I."/>
            <person name="Ito T."/>
            <person name="Fujiyama A."/>
            <person name="Inagaki F."/>
            <person name="Takami H."/>
        </authorList>
    </citation>
    <scope>NUCLEOTIDE SEQUENCE</scope>
    <source>
        <strain evidence="1">Expedition CK06-06</strain>
    </source>
</reference>
<name>X1L9Y6_9ZZZZ</name>
<organism evidence="1">
    <name type="scientific">marine sediment metagenome</name>
    <dbReference type="NCBI Taxonomy" id="412755"/>
    <lineage>
        <taxon>unclassified sequences</taxon>
        <taxon>metagenomes</taxon>
        <taxon>ecological metagenomes</taxon>
    </lineage>
</organism>
<comment type="caution">
    <text evidence="1">The sequence shown here is derived from an EMBL/GenBank/DDBJ whole genome shotgun (WGS) entry which is preliminary data.</text>
</comment>
<proteinExistence type="predicted"/>
<dbReference type="AlphaFoldDB" id="X1L9Y6"/>
<feature type="non-terminal residue" evidence="1">
    <location>
        <position position="87"/>
    </location>
</feature>
<dbReference type="EMBL" id="BARV01012237">
    <property type="protein sequence ID" value="GAI02666.1"/>
    <property type="molecule type" value="Genomic_DNA"/>
</dbReference>
<accession>X1L9Y6</accession>
<evidence type="ECO:0000313" key="1">
    <source>
        <dbReference type="EMBL" id="GAI02666.1"/>
    </source>
</evidence>